<dbReference type="Pfam" id="PF13518">
    <property type="entry name" value="HTH_28"/>
    <property type="match status" value="2"/>
</dbReference>
<dbReference type="InterPro" id="IPR010921">
    <property type="entry name" value="Trp_repressor/repl_initiator"/>
</dbReference>
<dbReference type="PANTHER" id="PTHR33795">
    <property type="entry name" value="INSERTION ELEMENT IS150 PROTEIN INSJ"/>
    <property type="match status" value="1"/>
</dbReference>
<comment type="caution">
    <text evidence="4">The sequence shown here is derived from an EMBL/GenBank/DDBJ whole genome shotgun (WGS) entry which is preliminary data.</text>
</comment>
<reference evidence="4" key="1">
    <citation type="submission" date="2023-03" db="EMBL/GenBank/DDBJ databases">
        <authorList>
            <person name="Shen W."/>
            <person name="Cai J."/>
        </authorList>
    </citation>
    <scope>NUCLEOTIDE SEQUENCE</scope>
    <source>
        <strain evidence="4">P33-2</strain>
    </source>
</reference>
<name>A0AAW8S458_ENTAV</name>
<dbReference type="Gene3D" id="1.10.10.60">
    <property type="entry name" value="Homeodomain-like"/>
    <property type="match status" value="1"/>
</dbReference>
<evidence type="ECO:0000313" key="4">
    <source>
        <dbReference type="EMBL" id="MDT2405216.1"/>
    </source>
</evidence>
<organism evidence="4 5">
    <name type="scientific">Enterococcus avium</name>
    <name type="common">Streptococcus avium</name>
    <dbReference type="NCBI Taxonomy" id="33945"/>
    <lineage>
        <taxon>Bacteria</taxon>
        <taxon>Bacillati</taxon>
        <taxon>Bacillota</taxon>
        <taxon>Bacilli</taxon>
        <taxon>Lactobacillales</taxon>
        <taxon>Enterococcaceae</taxon>
        <taxon>Enterococcus</taxon>
    </lineage>
</organism>
<gene>
    <name evidence="4" type="ORF">P7D43_22925</name>
</gene>
<dbReference type="SUPFAM" id="SSF48295">
    <property type="entry name" value="TrpR-like"/>
    <property type="match status" value="3"/>
</dbReference>
<dbReference type="EMBL" id="JARPWH010000221">
    <property type="protein sequence ID" value="MDT2405216.1"/>
    <property type="molecule type" value="Genomic_DNA"/>
</dbReference>
<dbReference type="RefSeq" id="WP_048719480.1">
    <property type="nucleotide sequence ID" value="NZ_CP034169.1"/>
</dbReference>
<dbReference type="InterPro" id="IPR052057">
    <property type="entry name" value="IS150/IS1296_orfA-like"/>
</dbReference>
<evidence type="ECO:0000256" key="1">
    <source>
        <dbReference type="ARBA" id="ARBA00038232"/>
    </source>
</evidence>
<feature type="compositionally biased region" description="Basic and acidic residues" evidence="2">
    <location>
        <begin position="190"/>
        <end position="200"/>
    </location>
</feature>
<dbReference type="InterPro" id="IPR055247">
    <property type="entry name" value="InsJ-like_HTH"/>
</dbReference>
<feature type="domain" description="Insertion element IS150 protein InsJ-like helix-turn-helix" evidence="3">
    <location>
        <begin position="12"/>
        <end position="61"/>
    </location>
</feature>
<evidence type="ECO:0000256" key="2">
    <source>
        <dbReference type="SAM" id="MobiDB-lite"/>
    </source>
</evidence>
<dbReference type="AlphaFoldDB" id="A0AAW8S458"/>
<evidence type="ECO:0000313" key="5">
    <source>
        <dbReference type="Proteomes" id="UP001260773"/>
    </source>
</evidence>
<feature type="region of interest" description="Disordered" evidence="2">
    <location>
        <begin position="176"/>
        <end position="200"/>
    </location>
</feature>
<comment type="similarity">
    <text evidence="1">Belongs to the IS150/IS1296 orfA family.</text>
</comment>
<feature type="domain" description="Insertion element IS150 protein InsJ-like helix-turn-helix" evidence="3">
    <location>
        <begin position="132"/>
        <end position="183"/>
    </location>
</feature>
<dbReference type="Gene3D" id="1.10.10.10">
    <property type="entry name" value="Winged helix-like DNA-binding domain superfamily/Winged helix DNA-binding domain"/>
    <property type="match status" value="2"/>
</dbReference>
<sequence length="230" mass="26722">MSRGKMKLSSEERLALVERALRNEASISSLAKEAQVDSSTIERWITLYENEGPTGLLPTKRNQSYSTELKLNAVHDYLAGTYGSLRAVAKKYGLRNKKQLEDWLKIYNTHRNFKSESGGSRMSKSRKTTLNERVKIVHDCIINGRDYGKTAIQYHVSYQQVRNWVLKYDEMGEKGLEDRRGQRAGSKPARTPEEEMRDKLAQQERRIKLLEMENDLLKKVSELERRRDLN</sequence>
<proteinExistence type="inferred from homology"/>
<dbReference type="PANTHER" id="PTHR33795:SF1">
    <property type="entry name" value="INSERTION ELEMENT IS150 PROTEIN INSJ"/>
    <property type="match status" value="1"/>
</dbReference>
<feature type="non-terminal residue" evidence="4">
    <location>
        <position position="1"/>
    </location>
</feature>
<dbReference type="InterPro" id="IPR036388">
    <property type="entry name" value="WH-like_DNA-bd_sf"/>
</dbReference>
<protein>
    <submittedName>
        <fullName evidence="4">Helix-turn-helix domain-containing protein</fullName>
    </submittedName>
</protein>
<dbReference type="GO" id="GO:0043565">
    <property type="term" value="F:sequence-specific DNA binding"/>
    <property type="evidence" value="ECO:0007669"/>
    <property type="project" value="InterPro"/>
</dbReference>
<evidence type="ECO:0000259" key="3">
    <source>
        <dbReference type="Pfam" id="PF13518"/>
    </source>
</evidence>
<accession>A0AAW8S458</accession>
<dbReference type="Proteomes" id="UP001260773">
    <property type="component" value="Unassembled WGS sequence"/>
</dbReference>